<proteinExistence type="predicted"/>
<dbReference type="Proteomes" id="UP001172386">
    <property type="component" value="Unassembled WGS sequence"/>
</dbReference>
<evidence type="ECO:0000313" key="1">
    <source>
        <dbReference type="EMBL" id="KAJ9653122.1"/>
    </source>
</evidence>
<accession>A0ACC2ZZU8</accession>
<protein>
    <submittedName>
        <fullName evidence="1">Uncharacterized protein</fullName>
    </submittedName>
</protein>
<organism evidence="1 2">
    <name type="scientific">Neophaeococcomyces mojaviensis</name>
    <dbReference type="NCBI Taxonomy" id="3383035"/>
    <lineage>
        <taxon>Eukaryota</taxon>
        <taxon>Fungi</taxon>
        <taxon>Dikarya</taxon>
        <taxon>Ascomycota</taxon>
        <taxon>Pezizomycotina</taxon>
        <taxon>Eurotiomycetes</taxon>
        <taxon>Chaetothyriomycetidae</taxon>
        <taxon>Chaetothyriales</taxon>
        <taxon>Chaetothyriales incertae sedis</taxon>
        <taxon>Neophaeococcomyces</taxon>
    </lineage>
</organism>
<sequence>MSPANRALWLNAKQDAEMIINEAPYPSLASNELVIKTKAVAINPADVILQKAGVLLTHYPAILGCDAAGIVQEVSPDLAHMFKPGDRVFGTAIRPEATSDYVVLESPLLAKIPDKADYSDAVVLPLGANTAASCLFEMQTLGLELPRSQAGQGKTLLIWGASSSIGSCGVQLGAAAGYEVFAIASMRNHDLLKSIGATECFDYHNTDLVSDIVRRLRGRNIVGAYDAISQPSTIRTLSKILYQCEGRKLIAAIAPGAEAHAKHDVSVKTNFGTDVSKSGIGARIWHEFLPLALAAGEFQYRPSAAVVGHGLESVQKAINLLAQGVSAKKLVVTL</sequence>
<name>A0ACC2ZZU8_9EURO</name>
<dbReference type="EMBL" id="JAPDRQ010000166">
    <property type="protein sequence ID" value="KAJ9653122.1"/>
    <property type="molecule type" value="Genomic_DNA"/>
</dbReference>
<comment type="caution">
    <text evidence="1">The sequence shown here is derived from an EMBL/GenBank/DDBJ whole genome shotgun (WGS) entry which is preliminary data.</text>
</comment>
<keyword evidence="2" id="KW-1185">Reference proteome</keyword>
<evidence type="ECO:0000313" key="2">
    <source>
        <dbReference type="Proteomes" id="UP001172386"/>
    </source>
</evidence>
<reference evidence="1" key="1">
    <citation type="submission" date="2022-10" db="EMBL/GenBank/DDBJ databases">
        <title>Culturing micro-colonial fungi from biological soil crusts in the Mojave desert and describing Neophaeococcomyces mojavensis, and introducing the new genera and species Taxawa tesnikishii.</title>
        <authorList>
            <person name="Kurbessoian T."/>
            <person name="Stajich J.E."/>
        </authorList>
    </citation>
    <scope>NUCLEOTIDE SEQUENCE</scope>
    <source>
        <strain evidence="1">JES_112</strain>
    </source>
</reference>
<feature type="non-terminal residue" evidence="1">
    <location>
        <position position="334"/>
    </location>
</feature>
<gene>
    <name evidence="1" type="ORF">H2198_007672</name>
</gene>